<proteinExistence type="predicted"/>
<organism evidence="3 4">
    <name type="scientific">Hansschlegelia quercus</name>
    <dbReference type="NCBI Taxonomy" id="2528245"/>
    <lineage>
        <taxon>Bacteria</taxon>
        <taxon>Pseudomonadati</taxon>
        <taxon>Pseudomonadota</taxon>
        <taxon>Alphaproteobacteria</taxon>
        <taxon>Hyphomicrobiales</taxon>
        <taxon>Methylopilaceae</taxon>
        <taxon>Hansschlegelia</taxon>
    </lineage>
</organism>
<gene>
    <name evidence="3" type="ORF">EYR15_14925</name>
</gene>
<feature type="region of interest" description="Disordered" evidence="1">
    <location>
        <begin position="187"/>
        <end position="212"/>
    </location>
</feature>
<dbReference type="AlphaFoldDB" id="A0A4Q9GAU5"/>
<evidence type="ECO:0000256" key="1">
    <source>
        <dbReference type="SAM" id="MobiDB-lite"/>
    </source>
</evidence>
<feature type="domain" description="Anti-sigma K factor RskA C-terminal" evidence="2">
    <location>
        <begin position="79"/>
        <end position="202"/>
    </location>
</feature>
<dbReference type="OrthoDB" id="9816387at2"/>
<sequence length="212" mass="22261">MEARMARDQALAAAVAEWRVRLLEIDAAAAPLVPSPDLWSRIEGGLERAASRAEVRKTKPLLLSRLWADLATLRGAALAGAAASAALAVWLGVALEAGRQRPQVIAVLLRADNQPGAIVEVFADGSAYVAPITDVQAAADRVMQVWTLPDAATGPVSLGLLEGEGGARLEHANLPSPKPKQLYEITLEPTGGSPTGKPTGPILFKGFAERPR</sequence>
<dbReference type="InterPro" id="IPR018764">
    <property type="entry name" value="RskA_C"/>
</dbReference>
<dbReference type="Proteomes" id="UP000291613">
    <property type="component" value="Unassembled WGS sequence"/>
</dbReference>
<feature type="compositionally biased region" description="Low complexity" evidence="1">
    <location>
        <begin position="189"/>
        <end position="201"/>
    </location>
</feature>
<dbReference type="GO" id="GO:0005886">
    <property type="term" value="C:plasma membrane"/>
    <property type="evidence" value="ECO:0007669"/>
    <property type="project" value="InterPro"/>
</dbReference>
<accession>A0A4Q9GAU5</accession>
<reference evidence="3 4" key="1">
    <citation type="submission" date="2019-02" db="EMBL/GenBank/DDBJ databases">
        <title>Hansschlegelia quercus sp. nov., a novel methylotrophic bacterium from buds of oak (Quercus robur L.).</title>
        <authorList>
            <person name="Agafonova N.V."/>
            <person name="Kaparullina E.N."/>
            <person name="Grouzdev D.S."/>
            <person name="Doronina N.V."/>
        </authorList>
    </citation>
    <scope>NUCLEOTIDE SEQUENCE [LARGE SCALE GENOMIC DNA]</scope>
    <source>
        <strain evidence="3 4">Dub</strain>
    </source>
</reference>
<name>A0A4Q9GAU5_9HYPH</name>
<evidence type="ECO:0000259" key="2">
    <source>
        <dbReference type="Pfam" id="PF10099"/>
    </source>
</evidence>
<dbReference type="Pfam" id="PF10099">
    <property type="entry name" value="RskA_C"/>
    <property type="match status" value="1"/>
</dbReference>
<protein>
    <recommendedName>
        <fullName evidence="2">Anti-sigma K factor RskA C-terminal domain-containing protein</fullName>
    </recommendedName>
</protein>
<evidence type="ECO:0000313" key="4">
    <source>
        <dbReference type="Proteomes" id="UP000291613"/>
    </source>
</evidence>
<dbReference type="EMBL" id="SIUB01000009">
    <property type="protein sequence ID" value="TBN48018.1"/>
    <property type="molecule type" value="Genomic_DNA"/>
</dbReference>
<keyword evidence="4" id="KW-1185">Reference proteome</keyword>
<comment type="caution">
    <text evidence="3">The sequence shown here is derived from an EMBL/GenBank/DDBJ whole genome shotgun (WGS) entry which is preliminary data.</text>
</comment>
<evidence type="ECO:0000313" key="3">
    <source>
        <dbReference type="EMBL" id="TBN48018.1"/>
    </source>
</evidence>